<name>A0A846TZ12_9BACI</name>
<evidence type="ECO:0000256" key="1">
    <source>
        <dbReference type="SAM" id="Phobius"/>
    </source>
</evidence>
<gene>
    <name evidence="2" type="ORF">GWK17_19415</name>
</gene>
<keyword evidence="1" id="KW-0812">Transmembrane</keyword>
<dbReference type="AlphaFoldDB" id="A0A846TZ12"/>
<keyword evidence="1" id="KW-1133">Transmembrane helix</keyword>
<evidence type="ECO:0000313" key="2">
    <source>
        <dbReference type="EMBL" id="NKE07621.1"/>
    </source>
</evidence>
<dbReference type="EMBL" id="JAAVUM010000018">
    <property type="protein sequence ID" value="NKE07621.1"/>
    <property type="molecule type" value="Genomic_DNA"/>
</dbReference>
<organism evidence="2 3">
    <name type="scientific">Mesobacillus selenatarsenatis</name>
    <dbReference type="NCBI Taxonomy" id="388741"/>
    <lineage>
        <taxon>Bacteria</taxon>
        <taxon>Bacillati</taxon>
        <taxon>Bacillota</taxon>
        <taxon>Bacilli</taxon>
        <taxon>Bacillales</taxon>
        <taxon>Bacillaceae</taxon>
        <taxon>Mesobacillus</taxon>
    </lineage>
</organism>
<accession>A0A846TZ12</accession>
<reference evidence="2 3" key="1">
    <citation type="submission" date="2020-03" db="EMBL/GenBank/DDBJ databases">
        <authorList>
            <person name="Sun Q."/>
        </authorList>
    </citation>
    <scope>NUCLEOTIDE SEQUENCE [LARGE SCALE GENOMIC DNA]</scope>
    <source>
        <strain evidence="2 3">KACC 21451</strain>
    </source>
</reference>
<dbReference type="Proteomes" id="UP000587942">
    <property type="component" value="Unassembled WGS sequence"/>
</dbReference>
<proteinExistence type="predicted"/>
<sequence>MERTNLDGEFFKLFAPVFLGSFLGGIATWLIAMWQINKTQKLNNIQFYIQFNKAQIYINRFNEKVDNIMELTQGPKRGSARILLNGNDYLELKNDLELAIKTVNKDLTKVDFKEFVFELGEYNQYAPLAFYRDLSYVFFEMALVYNMLLEDSQYVVDDLPERIEIPRSPFGQQLSLSFILKSFRRTYKKMERKLKF</sequence>
<evidence type="ECO:0000313" key="3">
    <source>
        <dbReference type="Proteomes" id="UP000587942"/>
    </source>
</evidence>
<feature type="transmembrane region" description="Helical" evidence="1">
    <location>
        <begin position="13"/>
        <end position="34"/>
    </location>
</feature>
<keyword evidence="1" id="KW-0472">Membrane</keyword>
<comment type="caution">
    <text evidence="2">The sequence shown here is derived from an EMBL/GenBank/DDBJ whole genome shotgun (WGS) entry which is preliminary data.</text>
</comment>
<protein>
    <submittedName>
        <fullName evidence="2">Uncharacterized protein</fullName>
    </submittedName>
</protein>